<organism evidence="1 2">
    <name type="scientific">Araneus ventricosus</name>
    <name type="common">Orbweaver spider</name>
    <name type="synonym">Epeira ventricosa</name>
    <dbReference type="NCBI Taxonomy" id="182803"/>
    <lineage>
        <taxon>Eukaryota</taxon>
        <taxon>Metazoa</taxon>
        <taxon>Ecdysozoa</taxon>
        <taxon>Arthropoda</taxon>
        <taxon>Chelicerata</taxon>
        <taxon>Arachnida</taxon>
        <taxon>Araneae</taxon>
        <taxon>Araneomorphae</taxon>
        <taxon>Entelegynae</taxon>
        <taxon>Araneoidea</taxon>
        <taxon>Araneidae</taxon>
        <taxon>Araneus</taxon>
    </lineage>
</organism>
<reference evidence="1 2" key="1">
    <citation type="journal article" date="2019" name="Sci. Rep.">
        <title>Orb-weaving spider Araneus ventricosus genome elucidates the spidroin gene catalogue.</title>
        <authorList>
            <person name="Kono N."/>
            <person name="Nakamura H."/>
            <person name="Ohtoshi R."/>
            <person name="Moran D.A.P."/>
            <person name="Shinohara A."/>
            <person name="Yoshida Y."/>
            <person name="Fujiwara M."/>
            <person name="Mori M."/>
            <person name="Tomita M."/>
            <person name="Arakawa K."/>
        </authorList>
    </citation>
    <scope>NUCLEOTIDE SEQUENCE [LARGE SCALE GENOMIC DNA]</scope>
</reference>
<accession>A0A4Y2KNU3</accession>
<keyword evidence="2" id="KW-1185">Reference proteome</keyword>
<proteinExistence type="predicted"/>
<protein>
    <submittedName>
        <fullName evidence="1">Uncharacterized protein</fullName>
    </submittedName>
</protein>
<dbReference type="Proteomes" id="UP000499080">
    <property type="component" value="Unassembled WGS sequence"/>
</dbReference>
<comment type="caution">
    <text evidence="1">The sequence shown here is derived from an EMBL/GenBank/DDBJ whole genome shotgun (WGS) entry which is preliminary data.</text>
</comment>
<gene>
    <name evidence="1" type="ORF">AVEN_198675_1</name>
</gene>
<feature type="non-terminal residue" evidence="1">
    <location>
        <position position="57"/>
    </location>
</feature>
<dbReference type="AlphaFoldDB" id="A0A4Y2KNU3"/>
<evidence type="ECO:0000313" key="1">
    <source>
        <dbReference type="EMBL" id="GBN04015.1"/>
    </source>
</evidence>
<sequence>MPDILRNRVSNLRPTSLGTEILTADFRRSSCTKAGGNRFRIIGFSNVLRLLQLYLVM</sequence>
<name>A0A4Y2KNU3_ARAVE</name>
<evidence type="ECO:0000313" key="2">
    <source>
        <dbReference type="Proteomes" id="UP000499080"/>
    </source>
</evidence>
<dbReference type="EMBL" id="BGPR01004849">
    <property type="protein sequence ID" value="GBN04015.1"/>
    <property type="molecule type" value="Genomic_DNA"/>
</dbReference>